<feature type="region of interest" description="Disordered" evidence="1">
    <location>
        <begin position="28"/>
        <end position="89"/>
    </location>
</feature>
<dbReference type="AlphaFoldDB" id="A0A6B8DIV6"/>
<dbReference type="RefSeq" id="WP_205448067.1">
    <property type="nucleotide sequence ID" value="NZ_CP070522.1"/>
</dbReference>
<evidence type="ECO:0000313" key="4">
    <source>
        <dbReference type="EMBL" id="QGJ79989.1"/>
    </source>
</evidence>
<geneLocation type="plasmid" evidence="3">
    <name>p516602-KPC</name>
</geneLocation>
<reference evidence="4" key="1">
    <citation type="submission" date="2019-08" db="EMBL/GenBank/DDBJ databases">
        <authorList>
            <person name="Zhou D."/>
        </authorList>
    </citation>
    <scope>NUCLEOTIDE SEQUENCE</scope>
    <source>
        <strain evidence="3">170516602</strain>
        <strain evidence="4">1712229813</strain>
        <plasmid evidence="4">p229813-KPC</plasmid>
        <plasmid evidence="3">p516602-KPC</plasmid>
    </source>
</reference>
<feature type="compositionally biased region" description="Polar residues" evidence="1">
    <location>
        <begin position="40"/>
        <end position="50"/>
    </location>
</feature>
<name>A0A6B8DIV6_MORMO</name>
<evidence type="ECO:0000256" key="1">
    <source>
        <dbReference type="SAM" id="MobiDB-lite"/>
    </source>
</evidence>
<sequence>MNNRKKIMISAFILSAFLSASVSADKMRDSSKEGHDLGKSSLNQAKSSISDFKPAEEFENFNGNPDETRYQNNDAGLSNAGNKELSESELGKTARESFINNPKDKISWDSDILVNALDIKNKADVIAGGSSEECVKQTQNETYFTNHICEKEENINTTCTKKAVVNFKEKVIVTKETKTWAFGDGGRNPDHYSRSGDNFTYVFPHEGKITKATYSSKSTWGRGATVTSNILGTSITYNTKNATSGQFWPNKVNFKKGEHFVVTHPGSYGSVQSITSYPLRITLTIEVEKKEIIHEPYIVWVENCPIDKGEAVKIKEWCSQKGETRKFVKDGRQYEVYSDCWEYSEEWVINDADDNTCKKYEDDPNCTPGERKCLLKVGNSCIRHEIKYQCQHTTRTEGYVCGGKFYCDDGSCVDTIGSENNGFADAVSQLAALAQAGKEMAGLDEQNMRAFTGKAMHCRKAAAGFSNCCKSSGWGNDIGLASCNSEEKAIGKAKEKDIVISVGTYCSNKVLGVCLQKKSSYCVFDNKLARIVQSEGRLKQLGIGFGSAKSPDCRGISIYELQNLRFDNMDFSDFFDELNSNVSLPDQDKLLNEINQRVQDKFEEGMKP</sequence>
<evidence type="ECO:0000313" key="3">
    <source>
        <dbReference type="EMBL" id="QFX76222.1"/>
    </source>
</evidence>
<dbReference type="Pfam" id="PF06986">
    <property type="entry name" value="F_T4SS_TraN"/>
    <property type="match status" value="1"/>
</dbReference>
<keyword evidence="4" id="KW-0614">Plasmid</keyword>
<dbReference type="EMBL" id="MN310368">
    <property type="protein sequence ID" value="QGJ79989.1"/>
    <property type="molecule type" value="Genomic_DNA"/>
</dbReference>
<feature type="compositionally biased region" description="Basic and acidic residues" evidence="1">
    <location>
        <begin position="28"/>
        <end position="38"/>
    </location>
</feature>
<organism evidence="4">
    <name type="scientific">Morganella morganii</name>
    <name type="common">Proteus morganii</name>
    <dbReference type="NCBI Taxonomy" id="582"/>
    <lineage>
        <taxon>Bacteria</taxon>
        <taxon>Pseudomonadati</taxon>
        <taxon>Pseudomonadota</taxon>
        <taxon>Gammaproteobacteria</taxon>
        <taxon>Enterobacterales</taxon>
        <taxon>Morganellaceae</taxon>
        <taxon>Morganella</taxon>
    </lineage>
</organism>
<dbReference type="InterPro" id="IPR014121">
    <property type="entry name" value="TraN_Ftype"/>
</dbReference>
<dbReference type="EMBL" id="MN310367">
    <property type="protein sequence ID" value="QFX76222.1"/>
    <property type="molecule type" value="Genomic_DNA"/>
</dbReference>
<feature type="chain" id="PRO_5036172381" evidence="2">
    <location>
        <begin position="25"/>
        <end position="608"/>
    </location>
</feature>
<protein>
    <submittedName>
        <fullName evidence="4">IncF plasmid conjugative transfer protein TraN</fullName>
    </submittedName>
</protein>
<accession>A0A6B8DIV6</accession>
<keyword evidence="2" id="KW-0732">Signal</keyword>
<feature type="signal peptide" evidence="2">
    <location>
        <begin position="1"/>
        <end position="24"/>
    </location>
</feature>
<geneLocation type="plasmid" evidence="4">
    <name>p229813-KPC</name>
</geneLocation>
<proteinExistence type="predicted"/>
<feature type="compositionally biased region" description="Polar residues" evidence="1">
    <location>
        <begin position="61"/>
        <end position="81"/>
    </location>
</feature>
<evidence type="ECO:0000256" key="2">
    <source>
        <dbReference type="SAM" id="SignalP"/>
    </source>
</evidence>